<evidence type="ECO:0000313" key="2">
    <source>
        <dbReference type="Proteomes" id="UP001604335"/>
    </source>
</evidence>
<comment type="caution">
    <text evidence="1">The sequence shown here is derived from an EMBL/GenBank/DDBJ whole genome shotgun (WGS) entry which is preliminary data.</text>
</comment>
<reference evidence="2" key="1">
    <citation type="journal article" date="2024" name="Algal Res.">
        <title>Biochemical, toxicological and genomic investigation of a high-biomass producing Limnothrix strain isolated from Italian shallow drinking water reservoir.</title>
        <authorList>
            <person name="Simonazzi M."/>
            <person name="Shishido T.K."/>
            <person name="Delbaje E."/>
            <person name="Wahlsten M."/>
            <person name="Fewer D.P."/>
            <person name="Sivonen K."/>
            <person name="Pezzolesi L."/>
            <person name="Pistocchi R."/>
        </authorList>
    </citation>
    <scope>NUCLEOTIDE SEQUENCE [LARGE SCALE GENOMIC DNA]</scope>
    <source>
        <strain evidence="2">LRLZ20PSL1</strain>
    </source>
</reference>
<sequence>RMAPAWSPAMQQQVSELVAGLRNQLHWFTNPHDHLSVNYWPRFPAGHFPNGKFYHLNSRFKAPDDIDDTGYALSLWGPDLIDVEALTNKIIPYCQGVTRKNGKTPPVLAKLPAYNTWMGHHMAVDVDVCVLANYLPPVLALRKDLNLYDVARRSGSPDLFE</sequence>
<dbReference type="EMBL" id="JAZAQF010000077">
    <property type="protein sequence ID" value="MFG3818487.1"/>
    <property type="molecule type" value="Genomic_DNA"/>
</dbReference>
<accession>A0ABW7CBH1</accession>
<name>A0ABW7CBH1_9CYAN</name>
<proteinExistence type="predicted"/>
<gene>
    <name evidence="1" type="ORF">VPK24_12620</name>
</gene>
<organism evidence="1 2">
    <name type="scientific">Limnothrix redekei LRLZ20PSL1</name>
    <dbReference type="NCBI Taxonomy" id="3112953"/>
    <lineage>
        <taxon>Bacteria</taxon>
        <taxon>Bacillati</taxon>
        <taxon>Cyanobacteriota</taxon>
        <taxon>Cyanophyceae</taxon>
        <taxon>Pseudanabaenales</taxon>
        <taxon>Pseudanabaenaceae</taxon>
        <taxon>Limnothrix</taxon>
    </lineage>
</organism>
<dbReference type="Proteomes" id="UP001604335">
    <property type="component" value="Unassembled WGS sequence"/>
</dbReference>
<protein>
    <submittedName>
        <fullName evidence="1">Uncharacterized protein</fullName>
    </submittedName>
</protein>
<keyword evidence="2" id="KW-1185">Reference proteome</keyword>
<feature type="non-terminal residue" evidence="1">
    <location>
        <position position="1"/>
    </location>
</feature>
<evidence type="ECO:0000313" key="1">
    <source>
        <dbReference type="EMBL" id="MFG3818487.1"/>
    </source>
</evidence>